<dbReference type="AlphaFoldDB" id="A0A847VEE2"/>
<accession>A0A847VEE2</accession>
<dbReference type="Pfam" id="PF20329">
    <property type="entry name" value="DUF6624"/>
    <property type="match status" value="1"/>
</dbReference>
<name>A0A847VEE2_9BACT</name>
<dbReference type="Proteomes" id="UP000564033">
    <property type="component" value="Unassembled WGS sequence"/>
</dbReference>
<reference evidence="1 2" key="1">
    <citation type="journal article" date="2020" name="Biotechnol. Biofuels">
        <title>New insights from the biogas microbiome by comprehensive genome-resolved metagenomics of nearly 1600 species originating from multiple anaerobic digesters.</title>
        <authorList>
            <person name="Campanaro S."/>
            <person name="Treu L."/>
            <person name="Rodriguez-R L.M."/>
            <person name="Kovalovszki A."/>
            <person name="Ziels R.M."/>
            <person name="Maus I."/>
            <person name="Zhu X."/>
            <person name="Kougias P.G."/>
            <person name="Basile A."/>
            <person name="Luo G."/>
            <person name="Schluter A."/>
            <person name="Konstantinidis K.T."/>
            <person name="Angelidaki I."/>
        </authorList>
    </citation>
    <scope>NUCLEOTIDE SEQUENCE [LARGE SCALE GENOMIC DNA]</scope>
    <source>
        <strain evidence="1">AS19jrsBPTG_9</strain>
    </source>
</reference>
<evidence type="ECO:0000313" key="1">
    <source>
        <dbReference type="EMBL" id="NLZ24785.1"/>
    </source>
</evidence>
<dbReference type="EMBL" id="JAAZIL010000088">
    <property type="protein sequence ID" value="NLZ24785.1"/>
    <property type="molecule type" value="Genomic_DNA"/>
</dbReference>
<proteinExistence type="predicted"/>
<dbReference type="InterPro" id="IPR046732">
    <property type="entry name" value="DUF6624"/>
</dbReference>
<gene>
    <name evidence="1" type="ORF">GX888_03525</name>
</gene>
<sequence length="175" mass="20818">MENIKNITNKILKMAKREQSLREKLLKTKSEEDFQMVKDVDKINRKEFKKIFKEIGYISSEYGNEVQLAAFLIVQHMPKEDTSFMKQYLSLMKDDLGNINPLNYAQLVDRVRIYEGKNQLYGTQFTSIEGKKDTYKLHKIFSQEKVDFRRKEIGLEPLKQYLAKISRERNITILR</sequence>
<organism evidence="1 2">
    <name type="scientific">Candidatus Dojkabacteria bacterium</name>
    <dbReference type="NCBI Taxonomy" id="2099670"/>
    <lineage>
        <taxon>Bacteria</taxon>
        <taxon>Candidatus Dojkabacteria</taxon>
    </lineage>
</organism>
<protein>
    <submittedName>
        <fullName evidence="1">Uncharacterized protein</fullName>
    </submittedName>
</protein>
<comment type="caution">
    <text evidence="1">The sequence shown here is derived from an EMBL/GenBank/DDBJ whole genome shotgun (WGS) entry which is preliminary data.</text>
</comment>
<evidence type="ECO:0000313" key="2">
    <source>
        <dbReference type="Proteomes" id="UP000564033"/>
    </source>
</evidence>